<feature type="compositionally biased region" description="Basic and acidic residues" evidence="1">
    <location>
        <begin position="718"/>
        <end position="754"/>
    </location>
</feature>
<feature type="region of interest" description="Disordered" evidence="1">
    <location>
        <begin position="901"/>
        <end position="922"/>
    </location>
</feature>
<feature type="region of interest" description="Disordered" evidence="1">
    <location>
        <begin position="474"/>
        <end position="593"/>
    </location>
</feature>
<feature type="compositionally biased region" description="Basic and acidic residues" evidence="1">
    <location>
        <begin position="630"/>
        <end position="640"/>
    </location>
</feature>
<dbReference type="Proteomes" id="UP001590950">
    <property type="component" value="Unassembled WGS sequence"/>
</dbReference>
<feature type="region of interest" description="Disordered" evidence="1">
    <location>
        <begin position="618"/>
        <end position="796"/>
    </location>
</feature>
<organism evidence="2 3">
    <name type="scientific">Stereocaulon virgatum</name>
    <dbReference type="NCBI Taxonomy" id="373712"/>
    <lineage>
        <taxon>Eukaryota</taxon>
        <taxon>Fungi</taxon>
        <taxon>Dikarya</taxon>
        <taxon>Ascomycota</taxon>
        <taxon>Pezizomycotina</taxon>
        <taxon>Lecanoromycetes</taxon>
        <taxon>OSLEUM clade</taxon>
        <taxon>Lecanoromycetidae</taxon>
        <taxon>Lecanorales</taxon>
        <taxon>Lecanorineae</taxon>
        <taxon>Stereocaulaceae</taxon>
        <taxon>Stereocaulon</taxon>
    </lineage>
</organism>
<feature type="compositionally biased region" description="Polar residues" evidence="1">
    <location>
        <begin position="224"/>
        <end position="256"/>
    </location>
</feature>
<accession>A0ABR4A019</accession>
<feature type="compositionally biased region" description="Basic and acidic residues" evidence="1">
    <location>
        <begin position="136"/>
        <end position="174"/>
    </location>
</feature>
<dbReference type="EMBL" id="JBEFKJ010000026">
    <property type="protein sequence ID" value="KAL2039284.1"/>
    <property type="molecule type" value="Genomic_DNA"/>
</dbReference>
<feature type="region of interest" description="Disordered" evidence="1">
    <location>
        <begin position="1"/>
        <end position="294"/>
    </location>
</feature>
<feature type="compositionally biased region" description="Low complexity" evidence="1">
    <location>
        <begin position="36"/>
        <end position="66"/>
    </location>
</feature>
<feature type="compositionally biased region" description="Low complexity" evidence="1">
    <location>
        <begin position="330"/>
        <end position="364"/>
    </location>
</feature>
<feature type="compositionally biased region" description="Polar residues" evidence="1">
    <location>
        <begin position="67"/>
        <end position="76"/>
    </location>
</feature>
<gene>
    <name evidence="2" type="ORF">N7G274_007952</name>
</gene>
<proteinExistence type="predicted"/>
<feature type="compositionally biased region" description="Polar residues" evidence="1">
    <location>
        <begin position="619"/>
        <end position="629"/>
    </location>
</feature>
<feature type="compositionally biased region" description="Basic and acidic residues" evidence="1">
    <location>
        <begin position="96"/>
        <end position="107"/>
    </location>
</feature>
<feature type="compositionally biased region" description="Polar residues" evidence="1">
    <location>
        <begin position="526"/>
        <end position="551"/>
    </location>
</feature>
<feature type="compositionally biased region" description="Polar residues" evidence="1">
    <location>
        <begin position="815"/>
        <end position="833"/>
    </location>
</feature>
<evidence type="ECO:0000313" key="3">
    <source>
        <dbReference type="Proteomes" id="UP001590950"/>
    </source>
</evidence>
<keyword evidence="3" id="KW-1185">Reference proteome</keyword>
<feature type="compositionally biased region" description="Low complexity" evidence="1">
    <location>
        <begin position="199"/>
        <end position="211"/>
    </location>
</feature>
<feature type="compositionally biased region" description="Basic residues" evidence="1">
    <location>
        <begin position="397"/>
        <end position="408"/>
    </location>
</feature>
<sequence length="1014" mass="110440">MATAQQPKRPAPQKQPGNNILSRMLQMEKQSKQQRAASASPTLPLSPSADYFSGSPTRASPSPTSAQRSPRTTPQSPLRPPMPRSQTSPALAQESRSTEKSLERPRQSFEPLRVSTTKLVQEPATEEICLSPSWSDHGEKERRREKRKAEKEQKERDKKAKHEKEKQRSAESKTGRRLSKKPPPAAMETQKMPSALRRNSWMSIISSNSTSGDEAQRSSREEVTQSIVSLGSFRSSRRSQSMPPNDVENTPKSSLEQWRPIVSPSAPKLPSFRWSSRKTTSRSGKSDAWGSDDAYEKDLIAFAYRLEGSSIVTEPEKTDQSKSKQGSGTGTPQQQPSTPTISQSSTGPSLSVAKQSRPSQSPQRLSGMKDGNPDAESVSKPRETGGEQQNTASAAKAKPRGTANHKRSPSQVPSPPQSAVLPQARSSHDGSSYVHKQRMYQQQRSIAGYEEQQAVEAATDHASELAAEYEALLSGQVTPASERGRTPTLNRLDALGIIQAPGDSRLQVRGGSVSPAPSKQRHRSNSPRTESASTKQSSRGPSALSQSSCQTDDAEKDKEAAQVRASMQAVSDVPVSKPQGLTGFKRDKILGFRRRAKEPPAFISVPYNAENRVVAIQSAPLNASPSTEPSPKRSKIERIFGEPNPSFAETSERKRSSSLARNQNREEVAQSNSTQSHSRTRTSSSTVLNDKTSLSRQLPKSKTEPILTSNTNTTKQVSFDKDAQKSLSKESKAEAKTATKVDGLGGKHDNDTRNPKPIGESNSKSSVKPALATEKAPQAATTPVLEAKPAKKAPAEVIVASETGDGLLRKASLTRPRSNPQLQTQTTATNSLPNLDFLPQLKHQPLIKRERQSPTWPAQDGSTSVSIAQYTTPVAPLAYNSPAPVIAPDLKLIPRSPLRAPSQFPLPTANRHTRSATDVGTLSNFGKGPLAEGLNAKPVAKLFVVCCKCKFWHDLPSKLYEAMALPKELHKAGEGKLTGARLETAVRCPWCEHAMTTFCCQGWTTVVYLHERHH</sequence>
<comment type="caution">
    <text evidence="2">The sequence shown here is derived from an EMBL/GenBank/DDBJ whole genome shotgun (WGS) entry which is preliminary data.</text>
</comment>
<feature type="region of interest" description="Disordered" evidence="1">
    <location>
        <begin position="307"/>
        <end position="461"/>
    </location>
</feature>
<name>A0ABR4A019_9LECA</name>
<evidence type="ECO:0000313" key="2">
    <source>
        <dbReference type="EMBL" id="KAL2039284.1"/>
    </source>
</evidence>
<feature type="compositionally biased region" description="Low complexity" evidence="1">
    <location>
        <begin position="670"/>
        <end position="686"/>
    </location>
</feature>
<reference evidence="2 3" key="1">
    <citation type="submission" date="2024-09" db="EMBL/GenBank/DDBJ databases">
        <title>Rethinking Asexuality: The Enigmatic Case of Functional Sexual Genes in Lepraria (Stereocaulaceae).</title>
        <authorList>
            <person name="Doellman M."/>
            <person name="Sun Y."/>
            <person name="Barcenas-Pena A."/>
            <person name="Lumbsch H.T."/>
            <person name="Grewe F."/>
        </authorList>
    </citation>
    <scope>NUCLEOTIDE SEQUENCE [LARGE SCALE GENOMIC DNA]</scope>
    <source>
        <strain evidence="2 3">Mercado 3170</strain>
    </source>
</reference>
<feature type="compositionally biased region" description="Low complexity" evidence="1">
    <location>
        <begin position="1"/>
        <end position="16"/>
    </location>
</feature>
<feature type="compositionally biased region" description="Basic and acidic residues" evidence="1">
    <location>
        <begin position="214"/>
        <end position="223"/>
    </location>
</feature>
<feature type="region of interest" description="Disordered" evidence="1">
    <location>
        <begin position="809"/>
        <end position="835"/>
    </location>
</feature>
<feature type="compositionally biased region" description="Polar residues" evidence="1">
    <location>
        <begin position="687"/>
        <end position="717"/>
    </location>
</feature>
<protein>
    <submittedName>
        <fullName evidence="2">Uncharacterized protein</fullName>
    </submittedName>
</protein>
<evidence type="ECO:0000256" key="1">
    <source>
        <dbReference type="SAM" id="MobiDB-lite"/>
    </source>
</evidence>